<dbReference type="PATRIC" id="fig|989403.3.peg.5121"/>
<evidence type="ECO:0000256" key="5">
    <source>
        <dbReference type="ARBA" id="ARBA00022989"/>
    </source>
</evidence>
<evidence type="ECO:0000313" key="9">
    <source>
        <dbReference type="EMBL" id="KZL04597.1"/>
    </source>
</evidence>
<keyword evidence="2 7" id="KW-0813">Transport</keyword>
<keyword evidence="4 7" id="KW-0812">Transmembrane</keyword>
<evidence type="ECO:0000313" key="10">
    <source>
        <dbReference type="Proteomes" id="UP000076577"/>
    </source>
</evidence>
<comment type="function">
    <text evidence="7">Part of the tripartite ATP-independent periplasmic (TRAP) transport system.</text>
</comment>
<keyword evidence="10" id="KW-1185">Reference proteome</keyword>
<evidence type="ECO:0000256" key="1">
    <source>
        <dbReference type="ARBA" id="ARBA00004651"/>
    </source>
</evidence>
<organism evidence="9 10">
    <name type="scientific">Pseudovibrio axinellae</name>
    <dbReference type="NCBI Taxonomy" id="989403"/>
    <lineage>
        <taxon>Bacteria</taxon>
        <taxon>Pseudomonadati</taxon>
        <taxon>Pseudomonadota</taxon>
        <taxon>Alphaproteobacteria</taxon>
        <taxon>Hyphomicrobiales</taxon>
        <taxon>Stappiaceae</taxon>
        <taxon>Pseudovibrio</taxon>
    </lineage>
</organism>
<comment type="subunit">
    <text evidence="7">The complex comprises the extracytoplasmic solute receptor protein and the two transmembrane proteins.</text>
</comment>
<keyword evidence="7" id="KW-0997">Cell inner membrane</keyword>
<comment type="subcellular location">
    <subcellularLocation>
        <location evidence="7">Cell inner membrane</location>
        <topology evidence="7">Multi-pass membrane protein</topology>
    </subcellularLocation>
    <subcellularLocation>
        <location evidence="1">Cell membrane</location>
        <topology evidence="1">Multi-pass membrane protein</topology>
    </subcellularLocation>
</comment>
<feature type="transmembrane region" description="Helical" evidence="7">
    <location>
        <begin position="142"/>
        <end position="168"/>
    </location>
</feature>
<dbReference type="InterPro" id="IPR055348">
    <property type="entry name" value="DctQ"/>
</dbReference>
<evidence type="ECO:0000259" key="8">
    <source>
        <dbReference type="Pfam" id="PF04290"/>
    </source>
</evidence>
<dbReference type="GO" id="GO:0005886">
    <property type="term" value="C:plasma membrane"/>
    <property type="evidence" value="ECO:0007669"/>
    <property type="project" value="UniProtKB-SubCell"/>
</dbReference>
<comment type="similarity">
    <text evidence="7">Belongs to the TRAP transporter small permease family.</text>
</comment>
<feature type="domain" description="Tripartite ATP-independent periplasmic transporters DctQ component" evidence="8">
    <location>
        <begin position="34"/>
        <end position="169"/>
    </location>
</feature>
<dbReference type="RefSeq" id="WP_068011249.1">
    <property type="nucleotide sequence ID" value="NZ_FOFM01000004.1"/>
</dbReference>
<dbReference type="OrthoDB" id="7837824at2"/>
<sequence>MSILTSELPKTVAKPLNGIIKLMNFMITAGGVIMALTFFMVVIVRYGFSGNLFAYEEWLMMISFWMFFMAAAVASARKEHVNADVLGFLISNPRIIWWRELVVEIIEITVLSVVTYWGFLMLQEEIASYPMWQTTVGLKIPFFVPRLGIFLGFFFMTIFAVLHFYLLLRNGPKWPEREAREIAERVVPDDEPVKAQETA</sequence>
<evidence type="ECO:0000256" key="3">
    <source>
        <dbReference type="ARBA" id="ARBA00022475"/>
    </source>
</evidence>
<comment type="caution">
    <text evidence="9">The sequence shown here is derived from an EMBL/GenBank/DDBJ whole genome shotgun (WGS) entry which is preliminary data.</text>
</comment>
<dbReference type="STRING" id="989403.SAMN05421798_10427"/>
<dbReference type="EMBL" id="LMCB01000161">
    <property type="protein sequence ID" value="KZL04597.1"/>
    <property type="molecule type" value="Genomic_DNA"/>
</dbReference>
<name>A0A165SX23_9HYPH</name>
<keyword evidence="3" id="KW-1003">Cell membrane</keyword>
<evidence type="ECO:0000256" key="2">
    <source>
        <dbReference type="ARBA" id="ARBA00022448"/>
    </source>
</evidence>
<proteinExistence type="inferred from homology"/>
<accession>A0A165SX23</accession>
<keyword evidence="5 7" id="KW-1133">Transmembrane helix</keyword>
<feature type="transmembrane region" description="Helical" evidence="7">
    <location>
        <begin position="97"/>
        <end position="122"/>
    </location>
</feature>
<protein>
    <recommendedName>
        <fullName evidence="7">TRAP transporter small permease protein</fullName>
    </recommendedName>
</protein>
<evidence type="ECO:0000256" key="4">
    <source>
        <dbReference type="ARBA" id="ARBA00022692"/>
    </source>
</evidence>
<keyword evidence="6 7" id="KW-0472">Membrane</keyword>
<evidence type="ECO:0000256" key="7">
    <source>
        <dbReference type="RuleBase" id="RU369079"/>
    </source>
</evidence>
<reference evidence="9 10" key="1">
    <citation type="journal article" date="2016" name="Front. Microbiol.">
        <title>Comparative Genomic Analysis Reveals a Diverse Repertoire of Genes Involved in Prokaryote-Eukaryote Interactions within the Pseudovibrio Genus.</title>
        <authorList>
            <person name="Romano S."/>
            <person name="Fernandez-Guerra A."/>
            <person name="Reen F.J."/>
            <person name="Glockner F.O."/>
            <person name="Crowley S.P."/>
            <person name="O'Sullivan O."/>
            <person name="Cotter P.D."/>
            <person name="Adams C."/>
            <person name="Dobson A.D."/>
            <person name="O'Gara F."/>
        </authorList>
    </citation>
    <scope>NUCLEOTIDE SEQUENCE [LARGE SCALE GENOMIC DNA]</scope>
    <source>
        <strain evidence="9 10">Ad2</strain>
    </source>
</reference>
<dbReference type="AlphaFoldDB" id="A0A165SX23"/>
<feature type="transmembrane region" description="Helical" evidence="7">
    <location>
        <begin position="22"/>
        <end position="46"/>
    </location>
</feature>
<feature type="transmembrane region" description="Helical" evidence="7">
    <location>
        <begin position="58"/>
        <end position="76"/>
    </location>
</feature>
<dbReference type="GO" id="GO:0022857">
    <property type="term" value="F:transmembrane transporter activity"/>
    <property type="evidence" value="ECO:0007669"/>
    <property type="project" value="UniProtKB-UniRule"/>
</dbReference>
<dbReference type="Pfam" id="PF04290">
    <property type="entry name" value="DctQ"/>
    <property type="match status" value="1"/>
</dbReference>
<gene>
    <name evidence="9" type="ORF">PsAD2_04681</name>
</gene>
<evidence type="ECO:0000256" key="6">
    <source>
        <dbReference type="ARBA" id="ARBA00023136"/>
    </source>
</evidence>
<dbReference type="Proteomes" id="UP000076577">
    <property type="component" value="Unassembled WGS sequence"/>
</dbReference>